<reference evidence="1 2" key="1">
    <citation type="journal article" date="2013" name="Stand. Genomic Sci.">
        <title>Genomic Encyclopedia of Type Strains, Phase I: The one thousand microbial genomes (KMG-I) project.</title>
        <authorList>
            <person name="Kyrpides N.C."/>
            <person name="Woyke T."/>
            <person name="Eisen J.A."/>
            <person name="Garrity G."/>
            <person name="Lilburn T.G."/>
            <person name="Beck B.J."/>
            <person name="Whitman W.B."/>
            <person name="Hugenholtz P."/>
            <person name="Klenk H.P."/>
        </authorList>
    </citation>
    <scope>NUCLEOTIDE SEQUENCE [LARGE SCALE GENOMIC DNA]</scope>
    <source>
        <strain evidence="1 2">DSM 45044</strain>
    </source>
</reference>
<organism evidence="1 2">
    <name type="scientific">Stackebrandtia albiflava</name>
    <dbReference type="NCBI Taxonomy" id="406432"/>
    <lineage>
        <taxon>Bacteria</taxon>
        <taxon>Bacillati</taxon>
        <taxon>Actinomycetota</taxon>
        <taxon>Actinomycetes</taxon>
        <taxon>Glycomycetales</taxon>
        <taxon>Glycomycetaceae</taxon>
        <taxon>Stackebrandtia</taxon>
    </lineage>
</organism>
<gene>
    <name evidence="1" type="ORF">LX16_3592</name>
</gene>
<dbReference type="EMBL" id="VLLL01000006">
    <property type="protein sequence ID" value="TWJ12826.1"/>
    <property type="molecule type" value="Genomic_DNA"/>
</dbReference>
<protein>
    <submittedName>
        <fullName evidence="1">Uncharacterized protein DUF2550</fullName>
    </submittedName>
</protein>
<comment type="caution">
    <text evidence="1">The sequence shown here is derived from an EMBL/GenBank/DDBJ whole genome shotgun (WGS) entry which is preliminary data.</text>
</comment>
<name>A0A562V4L5_9ACTN</name>
<evidence type="ECO:0000313" key="2">
    <source>
        <dbReference type="Proteomes" id="UP000321617"/>
    </source>
</evidence>
<proteinExistence type="predicted"/>
<dbReference type="Pfam" id="PF10739">
    <property type="entry name" value="DUF2550"/>
    <property type="match status" value="1"/>
</dbReference>
<dbReference type="Proteomes" id="UP000321617">
    <property type="component" value="Unassembled WGS sequence"/>
</dbReference>
<accession>A0A562V4L5</accession>
<keyword evidence="2" id="KW-1185">Reference proteome</keyword>
<sequence length="145" mass="16041">MLNTVLAIAAVPLLAGVALALLFARRAYVTRDGAVAMAVRIYQRIPGRGWAPGFAKFDHGRLHWYRMFSYSLRPRRVLHRSDVRVEQRRDPVGAERQVFPPSIVILCCQSAEGQVEIAMTRSALTGFLSWLEAAPPGAASSVYSD</sequence>
<dbReference type="OrthoDB" id="4793422at2"/>
<dbReference type="AlphaFoldDB" id="A0A562V4L5"/>
<dbReference type="InterPro" id="IPR019675">
    <property type="entry name" value="DUF2550"/>
</dbReference>
<evidence type="ECO:0000313" key="1">
    <source>
        <dbReference type="EMBL" id="TWJ12826.1"/>
    </source>
</evidence>
<dbReference type="RefSeq" id="WP_147140233.1">
    <property type="nucleotide sequence ID" value="NZ_BAABIJ010000002.1"/>
</dbReference>